<gene>
    <name evidence="3" type="ORF">AWB68_08117</name>
</gene>
<comment type="similarity">
    <text evidence="1">Belongs to the aldolase class II family.</text>
</comment>
<dbReference type="Gene3D" id="3.40.225.10">
    <property type="entry name" value="Class II aldolase/adducin N-terminal domain"/>
    <property type="match status" value="1"/>
</dbReference>
<dbReference type="SUPFAM" id="SSF53639">
    <property type="entry name" value="AraD/HMP-PK domain-like"/>
    <property type="match status" value="1"/>
</dbReference>
<dbReference type="PANTHER" id="PTHR10672">
    <property type="entry name" value="ADDUCIN"/>
    <property type="match status" value="1"/>
</dbReference>
<dbReference type="PANTHER" id="PTHR10672:SF3">
    <property type="entry name" value="PROTEIN HU-LI TAI SHAO"/>
    <property type="match status" value="1"/>
</dbReference>
<dbReference type="EMBL" id="FCON02000240">
    <property type="protein sequence ID" value="SAL86701.1"/>
    <property type="molecule type" value="Genomic_DNA"/>
</dbReference>
<proteinExistence type="inferred from homology"/>
<comment type="caution">
    <text evidence="3">The sequence shown here is derived from an EMBL/GenBank/DDBJ whole genome shotgun (WGS) entry which is preliminary data.</text>
</comment>
<sequence length="112" mass="12248">MERATCEFRVAVANLDERERLVRDLGARNAMVLRNLGLLAAGEPAAKAFHEIYMLERACQAHIQAMVGGARLIVPGADVSGRTARQFEMDSSSGIIEIARNAALRLIEDSRP</sequence>
<evidence type="ECO:0000313" key="4">
    <source>
        <dbReference type="Proteomes" id="UP000054770"/>
    </source>
</evidence>
<feature type="domain" description="Class II aldolase/adducin N-terminal" evidence="2">
    <location>
        <begin position="18"/>
        <end position="62"/>
    </location>
</feature>
<reference evidence="3" key="1">
    <citation type="submission" date="2016-01" db="EMBL/GenBank/DDBJ databases">
        <authorList>
            <person name="Peeters C."/>
        </authorList>
    </citation>
    <scope>NUCLEOTIDE SEQUENCE [LARGE SCALE GENOMIC DNA]</scope>
    <source>
        <strain evidence="3">LMG 22940</strain>
    </source>
</reference>
<dbReference type="Proteomes" id="UP000054770">
    <property type="component" value="Unassembled WGS sequence"/>
</dbReference>
<dbReference type="GO" id="GO:0005856">
    <property type="term" value="C:cytoskeleton"/>
    <property type="evidence" value="ECO:0007669"/>
    <property type="project" value="TreeGrafter"/>
</dbReference>
<dbReference type="AlphaFoldDB" id="A0A158L225"/>
<dbReference type="Pfam" id="PF00596">
    <property type="entry name" value="Aldolase_II"/>
    <property type="match status" value="1"/>
</dbReference>
<protein>
    <submittedName>
        <fullName evidence="3">Aldolase II superfamily protein</fullName>
    </submittedName>
</protein>
<accession>A0A158L225</accession>
<evidence type="ECO:0000313" key="3">
    <source>
        <dbReference type="EMBL" id="SAL86701.1"/>
    </source>
</evidence>
<evidence type="ECO:0000259" key="2">
    <source>
        <dbReference type="Pfam" id="PF00596"/>
    </source>
</evidence>
<name>A0A158L225_9BURK</name>
<keyword evidence="4" id="KW-1185">Reference proteome</keyword>
<dbReference type="InterPro" id="IPR051017">
    <property type="entry name" value="Aldolase-II_Adducin_sf"/>
</dbReference>
<organism evidence="3 4">
    <name type="scientific">Caballeronia choica</name>
    <dbReference type="NCBI Taxonomy" id="326476"/>
    <lineage>
        <taxon>Bacteria</taxon>
        <taxon>Pseudomonadati</taxon>
        <taxon>Pseudomonadota</taxon>
        <taxon>Betaproteobacteria</taxon>
        <taxon>Burkholderiales</taxon>
        <taxon>Burkholderiaceae</taxon>
        <taxon>Caballeronia</taxon>
    </lineage>
</organism>
<dbReference type="RefSeq" id="WP_200828940.1">
    <property type="nucleotide sequence ID" value="NZ_FCON02000240.1"/>
</dbReference>
<dbReference type="InterPro" id="IPR036409">
    <property type="entry name" value="Aldolase_II/adducin_N_sf"/>
</dbReference>
<dbReference type="GO" id="GO:0051015">
    <property type="term" value="F:actin filament binding"/>
    <property type="evidence" value="ECO:0007669"/>
    <property type="project" value="TreeGrafter"/>
</dbReference>
<evidence type="ECO:0000256" key="1">
    <source>
        <dbReference type="ARBA" id="ARBA00037961"/>
    </source>
</evidence>
<dbReference type="InterPro" id="IPR001303">
    <property type="entry name" value="Aldolase_II/adducin_N"/>
</dbReference>